<reference evidence="2 3" key="1">
    <citation type="journal article" date="2015" name="Nature">
        <title>rRNA introns, odd ribosomes, and small enigmatic genomes across a large radiation of phyla.</title>
        <authorList>
            <person name="Brown C.T."/>
            <person name="Hug L.A."/>
            <person name="Thomas B.C."/>
            <person name="Sharon I."/>
            <person name="Castelle C.J."/>
            <person name="Singh A."/>
            <person name="Wilkins M.J."/>
            <person name="Williams K.H."/>
            <person name="Banfield J.F."/>
        </authorList>
    </citation>
    <scope>NUCLEOTIDE SEQUENCE [LARGE SCALE GENOMIC DNA]</scope>
</reference>
<dbReference type="Gene3D" id="2.120.10.30">
    <property type="entry name" value="TolB, C-terminal domain"/>
    <property type="match status" value="4"/>
</dbReference>
<accession>A0A0G1ZCQ4</accession>
<comment type="caution">
    <text evidence="2">The sequence shown here is derived from an EMBL/GenBank/DDBJ whole genome shotgun (WGS) entry which is preliminary data.</text>
</comment>
<dbReference type="Proteomes" id="UP000033982">
    <property type="component" value="Unassembled WGS sequence"/>
</dbReference>
<dbReference type="SUPFAM" id="SSF82171">
    <property type="entry name" value="DPP6 N-terminal domain-like"/>
    <property type="match status" value="2"/>
</dbReference>
<dbReference type="Pfam" id="PF07676">
    <property type="entry name" value="PD40"/>
    <property type="match status" value="3"/>
</dbReference>
<keyword evidence="2" id="KW-0723">Serine/threonine-protein kinase</keyword>
<dbReference type="InterPro" id="IPR011042">
    <property type="entry name" value="6-blade_b-propeller_TolB-like"/>
</dbReference>
<organism evidence="2 3">
    <name type="scientific">Candidatus Magasanikbacteria bacterium GW2011_GWA2_50_22</name>
    <dbReference type="NCBI Taxonomy" id="1619043"/>
    <lineage>
        <taxon>Bacteria</taxon>
        <taxon>Candidatus Magasanikiibacteriota</taxon>
    </lineage>
</organism>
<dbReference type="InterPro" id="IPR019734">
    <property type="entry name" value="TPR_rpt"/>
</dbReference>
<dbReference type="Pfam" id="PF13174">
    <property type="entry name" value="TPR_6"/>
    <property type="match status" value="1"/>
</dbReference>
<dbReference type="EMBL" id="LCQN01000014">
    <property type="protein sequence ID" value="KKW16959.1"/>
    <property type="molecule type" value="Genomic_DNA"/>
</dbReference>
<dbReference type="PANTHER" id="PTHR36842">
    <property type="entry name" value="PROTEIN TOLB HOMOLOG"/>
    <property type="match status" value="1"/>
</dbReference>
<evidence type="ECO:0000313" key="3">
    <source>
        <dbReference type="Proteomes" id="UP000033982"/>
    </source>
</evidence>
<dbReference type="SUPFAM" id="SSF48452">
    <property type="entry name" value="TPR-like"/>
    <property type="match status" value="1"/>
</dbReference>
<name>A0A0G1ZCQ4_9BACT</name>
<gene>
    <name evidence="2" type="ORF">UY58_C0014G0003</name>
</gene>
<evidence type="ECO:0000313" key="2">
    <source>
        <dbReference type="EMBL" id="KKW16959.1"/>
    </source>
</evidence>
<dbReference type="GO" id="GO:0004674">
    <property type="term" value="F:protein serine/threonine kinase activity"/>
    <property type="evidence" value="ECO:0007669"/>
    <property type="project" value="UniProtKB-KW"/>
</dbReference>
<dbReference type="PANTHER" id="PTHR36842:SF1">
    <property type="entry name" value="PROTEIN TOLB"/>
    <property type="match status" value="1"/>
</dbReference>
<dbReference type="InterPro" id="IPR011990">
    <property type="entry name" value="TPR-like_helical_dom_sf"/>
</dbReference>
<sequence length="704" mass="77974">MKESILGYMIVLFAFFLFNGRAMAQTAEELFQKGVQLEEVKGELEKAINIFKQVVEKNSQNKPLASKSLLRLGQCYEKMGKSEAKKAYERIVREYSDQQNIANEARARLTALTKAITAQERLAITTRQVWAGPGADVEGTVSSDGRFLSFVDWSSGDIAVRDLQLGQSRRLTHKGDWSSSAYADFSAISPDGKEIAYIWYDGKQTDLRVVGTDGSEARVIYQDDEVPWLWPRAWTPDKRCIVATFSRKDGTHQIALVSTSDRSVRVLKSFDWRTPGNLSVSPDGKWIAYSFQPVQDDKQHDIFVIATDGSQETYLVQHPANDDTPVWSPDGKAILFRSDRGGSPGFWLSRIANGRAEGNPELIKSNIDDIFPLGFTEKGAFFYGIIGPGNNVYTVDFDLKKGALTSTPKLVSQKYVGSSSVPDWSPDGNTLAFVIDQKPGFGFGGRRIAVKSLKTEKERELPRQDFDVVGMTLRWSPDGNSLLVAGRLDSVGKAPRYGLFRVDAQTGSGKFLAIRAVQTSEGHGGFGWDPGGNSIVAVRYAIPAQKYGIARTNIITGQEEEIFQFKEGQSLRFSTLSPNGTQLACWSLVKDTKSLLLIPTEGGTPREILKGKRDVTNLGTPSGIAWTPDGKQLIFGKMVSRDKTELWKISIEDGSLQKIGILSLPVHDIVVHPNGTRLAFSAIEYLAEVWVMENFLPKEEKKLK</sequence>
<comment type="similarity">
    <text evidence="1">Belongs to the TolB family.</text>
</comment>
<keyword evidence="2" id="KW-0808">Transferase</keyword>
<proteinExistence type="inferred from homology"/>
<dbReference type="AlphaFoldDB" id="A0A0G1ZCQ4"/>
<evidence type="ECO:0000256" key="1">
    <source>
        <dbReference type="ARBA" id="ARBA00009820"/>
    </source>
</evidence>
<protein>
    <submittedName>
        <fullName evidence="2">Serine/threonine protein kinase</fullName>
    </submittedName>
</protein>
<keyword evidence="2" id="KW-0418">Kinase</keyword>
<dbReference type="Gene3D" id="1.25.40.10">
    <property type="entry name" value="Tetratricopeptide repeat domain"/>
    <property type="match status" value="1"/>
</dbReference>
<dbReference type="InterPro" id="IPR011659">
    <property type="entry name" value="WD40"/>
</dbReference>